<dbReference type="GO" id="GO:0004497">
    <property type="term" value="F:monooxygenase activity"/>
    <property type="evidence" value="ECO:0007669"/>
    <property type="project" value="InterPro"/>
</dbReference>
<dbReference type="PRINTS" id="PR00359">
    <property type="entry name" value="BP450"/>
</dbReference>
<name>A0A9P7KFS4_9AGAR</name>
<dbReference type="InterPro" id="IPR001128">
    <property type="entry name" value="Cyt_P450"/>
</dbReference>
<dbReference type="Pfam" id="PF00067">
    <property type="entry name" value="p450"/>
    <property type="match status" value="1"/>
</dbReference>
<dbReference type="GO" id="GO:0006979">
    <property type="term" value="P:response to oxidative stress"/>
    <property type="evidence" value="ECO:0007669"/>
    <property type="project" value="InterPro"/>
</dbReference>
<evidence type="ECO:0000256" key="2">
    <source>
        <dbReference type="ARBA" id="ARBA00011881"/>
    </source>
</evidence>
<evidence type="ECO:0000256" key="1">
    <source>
        <dbReference type="ARBA" id="ARBA00010617"/>
    </source>
</evidence>
<dbReference type="Pfam" id="PF03098">
    <property type="entry name" value="An_peroxidase"/>
    <property type="match status" value="1"/>
</dbReference>
<keyword evidence="3" id="KW-0479">Metal-binding</keyword>
<dbReference type="InterPro" id="IPR037120">
    <property type="entry name" value="Haem_peroxidase_sf_animal"/>
</dbReference>
<keyword evidence="6" id="KW-0408">Iron</keyword>
<gene>
    <name evidence="7" type="ORF">DXG03_007726</name>
</gene>
<dbReference type="SUPFAM" id="SSF48113">
    <property type="entry name" value="Heme-dependent peroxidases"/>
    <property type="match status" value="1"/>
</dbReference>
<dbReference type="InterPro" id="IPR050783">
    <property type="entry name" value="Oxylipin_biosynth_metab"/>
</dbReference>
<dbReference type="GO" id="GO:0004601">
    <property type="term" value="F:peroxidase activity"/>
    <property type="evidence" value="ECO:0007669"/>
    <property type="project" value="InterPro"/>
</dbReference>
<organism evidence="7 8">
    <name type="scientific">Asterophora parasitica</name>
    <dbReference type="NCBI Taxonomy" id="117018"/>
    <lineage>
        <taxon>Eukaryota</taxon>
        <taxon>Fungi</taxon>
        <taxon>Dikarya</taxon>
        <taxon>Basidiomycota</taxon>
        <taxon>Agaricomycotina</taxon>
        <taxon>Agaricomycetes</taxon>
        <taxon>Agaricomycetidae</taxon>
        <taxon>Agaricales</taxon>
        <taxon>Tricholomatineae</taxon>
        <taxon>Lyophyllaceae</taxon>
        <taxon>Asterophora</taxon>
    </lineage>
</organism>
<keyword evidence="4" id="KW-0223">Dioxygenase</keyword>
<dbReference type="InterPro" id="IPR036396">
    <property type="entry name" value="Cyt_P450_sf"/>
</dbReference>
<evidence type="ECO:0000256" key="5">
    <source>
        <dbReference type="ARBA" id="ARBA00023002"/>
    </source>
</evidence>
<dbReference type="InterPro" id="IPR002397">
    <property type="entry name" value="Cyt_P450_B"/>
</dbReference>
<protein>
    <recommendedName>
        <fullName evidence="9">Cytochrome P450</fullName>
    </recommendedName>
</protein>
<evidence type="ECO:0000256" key="3">
    <source>
        <dbReference type="ARBA" id="ARBA00022723"/>
    </source>
</evidence>
<proteinExistence type="inferred from homology"/>
<keyword evidence="8" id="KW-1185">Reference proteome</keyword>
<dbReference type="GO" id="GO:0005506">
    <property type="term" value="F:iron ion binding"/>
    <property type="evidence" value="ECO:0007669"/>
    <property type="project" value="InterPro"/>
</dbReference>
<dbReference type="InterPro" id="IPR010255">
    <property type="entry name" value="Haem_peroxidase_sf"/>
</dbReference>
<dbReference type="Proteomes" id="UP000775547">
    <property type="component" value="Unassembled WGS sequence"/>
</dbReference>
<dbReference type="Gene3D" id="1.10.640.10">
    <property type="entry name" value="Haem peroxidase domain superfamily, animal type"/>
    <property type="match status" value="1"/>
</dbReference>
<dbReference type="Gene3D" id="1.10.630.10">
    <property type="entry name" value="Cytochrome P450"/>
    <property type="match status" value="1"/>
</dbReference>
<reference evidence="7" key="1">
    <citation type="submission" date="2020-07" db="EMBL/GenBank/DDBJ databases">
        <authorList>
            <person name="Nieuwenhuis M."/>
            <person name="Van De Peppel L.J.J."/>
        </authorList>
    </citation>
    <scope>NUCLEOTIDE SEQUENCE</scope>
    <source>
        <strain evidence="7">AP01</strain>
        <tissue evidence="7">Mycelium</tissue>
    </source>
</reference>
<evidence type="ECO:0000256" key="4">
    <source>
        <dbReference type="ARBA" id="ARBA00022964"/>
    </source>
</evidence>
<dbReference type="PANTHER" id="PTHR11903:SF37">
    <property type="entry name" value="PSI-PRODUCING OXYGENASE A"/>
    <property type="match status" value="1"/>
</dbReference>
<dbReference type="AlphaFoldDB" id="A0A9P7KFS4"/>
<comment type="subunit">
    <text evidence="2">Homotetramer.</text>
</comment>
<dbReference type="OrthoDB" id="823504at2759"/>
<dbReference type="GO" id="GO:0006631">
    <property type="term" value="P:fatty acid metabolic process"/>
    <property type="evidence" value="ECO:0007669"/>
    <property type="project" value="UniProtKB-ARBA"/>
</dbReference>
<dbReference type="EMBL" id="JABCKV010000006">
    <property type="protein sequence ID" value="KAG5647804.1"/>
    <property type="molecule type" value="Genomic_DNA"/>
</dbReference>
<dbReference type="GO" id="GO:0020037">
    <property type="term" value="F:heme binding"/>
    <property type="evidence" value="ECO:0007669"/>
    <property type="project" value="InterPro"/>
</dbReference>
<evidence type="ECO:0000256" key="6">
    <source>
        <dbReference type="ARBA" id="ARBA00023004"/>
    </source>
</evidence>
<evidence type="ECO:0000313" key="8">
    <source>
        <dbReference type="Proteomes" id="UP000775547"/>
    </source>
</evidence>
<evidence type="ECO:0008006" key="9">
    <source>
        <dbReference type="Google" id="ProtNLM"/>
    </source>
</evidence>
<comment type="similarity">
    <text evidence="1">Belongs to the cytochrome P450 family.</text>
</comment>
<dbReference type="PROSITE" id="PS50292">
    <property type="entry name" value="PEROXIDASE_3"/>
    <property type="match status" value="1"/>
</dbReference>
<dbReference type="GO" id="GO:0016705">
    <property type="term" value="F:oxidoreductase activity, acting on paired donors, with incorporation or reduction of molecular oxygen"/>
    <property type="evidence" value="ECO:0007669"/>
    <property type="project" value="InterPro"/>
</dbReference>
<accession>A0A9P7KFS4</accession>
<comment type="caution">
    <text evidence="7">The sequence shown here is derived from an EMBL/GenBank/DDBJ whole genome shotgun (WGS) entry which is preliminary data.</text>
</comment>
<keyword evidence="5" id="KW-0560">Oxidoreductase</keyword>
<sequence>MRLHEIMGIEQNRRWGVCSLNDFRKYLGLKPYKTFLEWNPNKEVADAAEKLYGHIDYLELYVGLQAEEVKPVMEGAGLCPGYTISRAILSDAISLTRGDRFFTHDYTPFNLTAWGFADCQRDPNAFGFGSTLGRLFLRTLPDHFTENSVYTFFPLMTPESMKKHLTKLKVLDQYDLARPGGKTAIKTVDSYSQVAEILKDKETFRSPYADRAARVIPGKGFYAVNGSEAKQKVYKALADSPESINKIGKFFYDTTRQLIDSRSFALVGKKTFGVDLVRDVVKYVPVYWAAEEIAGFCLKTKEHPHGHYTPEELYGALGDIYSFVFLDIEASKVMVLGAKVTSHVKTLLGHIKGHLGTGIINRNSISGIFSKPKKVEHNELVKRLQAIGGSNDELANTILALLVGSTVEISLALTNLVNLYLDSDQHAQLRGLAKATDAKAPFDGFVYEALRLDPPLQGVHRIATKDYTAGSFSVKKGDRILLDVAQANQDEVIFPAPASVNVTRDSKSTLRGDGAFSHLGEQLTVKVLAEVLRAVYQYNNIRRAPGQSGTLKRYKDHARPELRYAYLDRESSSSAWPTSLSILYDAPATTPSAK</sequence>
<dbReference type="SUPFAM" id="SSF48264">
    <property type="entry name" value="Cytochrome P450"/>
    <property type="match status" value="1"/>
</dbReference>
<reference evidence="7" key="2">
    <citation type="submission" date="2021-10" db="EMBL/GenBank/DDBJ databases">
        <title>Phylogenomics reveals ancestral predisposition of the termite-cultivated fungus Termitomyces towards a domesticated lifestyle.</title>
        <authorList>
            <person name="Auxier B."/>
            <person name="Grum-Grzhimaylo A."/>
            <person name="Cardenas M.E."/>
            <person name="Lodge J.D."/>
            <person name="Laessoe T."/>
            <person name="Pedersen O."/>
            <person name="Smith M.E."/>
            <person name="Kuyper T.W."/>
            <person name="Franco-Molano E.A."/>
            <person name="Baroni T.J."/>
            <person name="Aanen D.K."/>
        </authorList>
    </citation>
    <scope>NUCLEOTIDE SEQUENCE</scope>
    <source>
        <strain evidence="7">AP01</strain>
        <tissue evidence="7">Mycelium</tissue>
    </source>
</reference>
<evidence type="ECO:0000313" key="7">
    <source>
        <dbReference type="EMBL" id="KAG5647804.1"/>
    </source>
</evidence>
<dbReference type="InterPro" id="IPR019791">
    <property type="entry name" value="Haem_peroxidase_animal"/>
</dbReference>
<dbReference type="PANTHER" id="PTHR11903">
    <property type="entry name" value="PROSTAGLANDIN G/H SYNTHASE"/>
    <property type="match status" value="1"/>
</dbReference>
<dbReference type="GO" id="GO:0051213">
    <property type="term" value="F:dioxygenase activity"/>
    <property type="evidence" value="ECO:0007669"/>
    <property type="project" value="UniProtKB-KW"/>
</dbReference>